<proteinExistence type="predicted"/>
<feature type="compositionally biased region" description="Basic residues" evidence="1">
    <location>
        <begin position="1"/>
        <end position="13"/>
    </location>
</feature>
<feature type="region of interest" description="Disordered" evidence="1">
    <location>
        <begin position="1"/>
        <end position="21"/>
    </location>
</feature>
<accession>H8MB10</accession>
<dbReference type="EMBL" id="CP003388">
    <property type="protein sequence ID" value="AFD55054.1"/>
    <property type="molecule type" value="Genomic_DNA"/>
</dbReference>
<dbReference type="PATRIC" id="fig|693978.17.peg.34"/>
<dbReference type="HOGENOM" id="CLU_3332403_0_0_10"/>
<sequence length="39" mass="4375">MCGLKTMRKRHHAEKNSTAGNKVLPQAGDICILETFVYL</sequence>
<organism evidence="2 3">
    <name type="scientific">Riemerella anatipestifer (strain ATCC 11845 / DSM 15868 / JCM 9532 / NCTC 11014)</name>
    <dbReference type="NCBI Taxonomy" id="693978"/>
    <lineage>
        <taxon>Bacteria</taxon>
        <taxon>Pseudomonadati</taxon>
        <taxon>Bacteroidota</taxon>
        <taxon>Flavobacteriia</taxon>
        <taxon>Flavobacteriales</taxon>
        <taxon>Weeksellaceae</taxon>
        <taxon>Riemerella</taxon>
    </lineage>
</organism>
<evidence type="ECO:0000313" key="2">
    <source>
        <dbReference type="EMBL" id="AFD55054.1"/>
    </source>
</evidence>
<evidence type="ECO:0000256" key="1">
    <source>
        <dbReference type="SAM" id="MobiDB-lite"/>
    </source>
</evidence>
<name>H8MB10_RIEAD</name>
<dbReference type="KEGG" id="rai:RA0C_0031"/>
<reference evidence="2 3" key="1">
    <citation type="journal article" date="2012" name="J. Bacteriol.">
        <title>Complete genome sequence of Riemerella anatipestifer reference strain.</title>
        <authorList>
            <person name="Wang X."/>
            <person name="Zhu D."/>
            <person name="Wang M."/>
            <person name="Cheng A."/>
            <person name="Jia R."/>
            <person name="Zhou Y."/>
            <person name="Chen Z."/>
            <person name="Luo Q."/>
            <person name="Liu F."/>
            <person name="Wang Y."/>
            <person name="Chen X.Y."/>
        </authorList>
    </citation>
    <scope>NUCLEOTIDE SEQUENCE [LARGE SCALE GENOMIC DNA]</scope>
    <source>
        <strain evidence="3">DSM 15868</strain>
    </source>
</reference>
<evidence type="ECO:0000313" key="3">
    <source>
        <dbReference type="Proteomes" id="UP000010093"/>
    </source>
</evidence>
<protein>
    <submittedName>
        <fullName evidence="2">Uncharacterized protein</fullName>
    </submittedName>
</protein>
<gene>
    <name evidence="2" type="ORF">RA0C_0031</name>
</gene>
<dbReference type="AlphaFoldDB" id="H8MB10"/>
<dbReference type="Proteomes" id="UP000010093">
    <property type="component" value="Chromosome"/>
</dbReference>